<dbReference type="GO" id="GO:0000271">
    <property type="term" value="P:polysaccharide biosynthetic process"/>
    <property type="evidence" value="ECO:0007669"/>
    <property type="project" value="InterPro"/>
</dbReference>
<dbReference type="Proteomes" id="UP000680020">
    <property type="component" value="Unassembled WGS sequence"/>
</dbReference>
<accession>A0AB35BZ39</accession>
<dbReference type="GO" id="GO:0015774">
    <property type="term" value="P:polysaccharide transport"/>
    <property type="evidence" value="ECO:0007669"/>
    <property type="project" value="InterPro"/>
</dbReference>
<evidence type="ECO:0000313" key="2">
    <source>
        <dbReference type="Proteomes" id="UP000680020"/>
    </source>
</evidence>
<dbReference type="InterPro" id="IPR007833">
    <property type="entry name" value="Capsule_polysaccharide_synth"/>
</dbReference>
<evidence type="ECO:0000313" key="1">
    <source>
        <dbReference type="EMBL" id="MBS7824929.1"/>
    </source>
</evidence>
<protein>
    <submittedName>
        <fullName evidence="1">Capsular biosynthesis protein</fullName>
    </submittedName>
</protein>
<proteinExistence type="predicted"/>
<gene>
    <name evidence="1" type="ORF">J7561_06895</name>
</gene>
<dbReference type="Pfam" id="PF05159">
    <property type="entry name" value="Capsule_synth"/>
    <property type="match status" value="1"/>
</dbReference>
<dbReference type="EMBL" id="JAGIBU010000005">
    <property type="protein sequence ID" value="MBS7824929.1"/>
    <property type="molecule type" value="Genomic_DNA"/>
</dbReference>
<comment type="caution">
    <text evidence="1">The sequence shown here is derived from an EMBL/GenBank/DDBJ whole genome shotgun (WGS) entry which is preliminary data.</text>
</comment>
<sequence length="403" mass="46934">MQGSKNILLLQGPIGPFFHQLSQFLEKEHEKTVYKINFNGGDAMHYPPCSRSFQYYGSVDEFETFLLTLIEQYSIDSVVCFGHKRAYHIVAKKLCLQREGLNFWAFEEGYLRPHYITFEKWGVNNDSKVPTEASFYTSEHFPIIHEQPPLPVASGFWPKFNLAMDYYMGMYFCRDHFPEYQHHRETKVMTYIGAWLLSFWRSYVCKPKEKWLAKQIADGQFGEFFIVPLQVHNDSQVRTFGEGMSVPSFIRAVLASFAKHAPKDHNIILKHHPMDRGFNHYGLFIRKLAKRYGIEGRVQYVLDIPMPIFLRQAKGMVLINSTSGLSALLHGMPVKVLGKAPYDFEGLADQQPLETFWQHPKKPEMKVFKNYRLYLLYKTQLNANFYRGGVHVSADLEQISNKI</sequence>
<dbReference type="AlphaFoldDB" id="A0AB35BZ39"/>
<reference evidence="1" key="1">
    <citation type="submission" date="2021-03" db="EMBL/GenBank/DDBJ databases">
        <title>Identification and antibiotic profiling of Wohlfahrtiimonas chitiniclastica, an underestimated human pathogen.</title>
        <authorList>
            <person name="Kopf A."/>
            <person name="Bunk B."/>
            <person name="Coldewey S."/>
            <person name="Gunzer F."/>
            <person name="Riedel T."/>
            <person name="Schroettner P."/>
        </authorList>
    </citation>
    <scope>NUCLEOTIDE SEQUENCE</scope>
    <source>
        <strain evidence="1">DSM 100917</strain>
    </source>
</reference>
<name>A0AB35BZ39_9GAMM</name>
<dbReference type="CDD" id="cd16441">
    <property type="entry name" value="beta_Kdo_transferase_KpsS"/>
    <property type="match status" value="1"/>
</dbReference>
<organism evidence="1 2">
    <name type="scientific">Wohlfahrtiimonas chitiniclastica</name>
    <dbReference type="NCBI Taxonomy" id="400946"/>
    <lineage>
        <taxon>Bacteria</taxon>
        <taxon>Pseudomonadati</taxon>
        <taxon>Pseudomonadota</taxon>
        <taxon>Gammaproteobacteria</taxon>
        <taxon>Cardiobacteriales</taxon>
        <taxon>Ignatzschineriaceae</taxon>
        <taxon>Wohlfahrtiimonas</taxon>
    </lineage>
</organism>